<reference evidence="1" key="2">
    <citation type="submission" date="2020-09" db="EMBL/GenBank/DDBJ databases">
        <title>Reference genome assembly for Australian Ascochyta lentis isolate Al4.</title>
        <authorList>
            <person name="Lee R.C."/>
            <person name="Farfan-Caceres L.M."/>
            <person name="Debler J.W."/>
            <person name="Williams A.H."/>
            <person name="Henares B.M."/>
        </authorList>
    </citation>
    <scope>NUCLEOTIDE SEQUENCE</scope>
    <source>
        <strain evidence="1">Al4</strain>
    </source>
</reference>
<keyword evidence="2" id="KW-1185">Reference proteome</keyword>
<accession>A0A8H7J4Q7</accession>
<evidence type="ECO:0000313" key="2">
    <source>
        <dbReference type="Proteomes" id="UP000651452"/>
    </source>
</evidence>
<dbReference type="Proteomes" id="UP000651452">
    <property type="component" value="Unassembled WGS sequence"/>
</dbReference>
<evidence type="ECO:0000313" key="1">
    <source>
        <dbReference type="EMBL" id="KAF9697096.1"/>
    </source>
</evidence>
<comment type="caution">
    <text evidence="1">The sequence shown here is derived from an EMBL/GenBank/DDBJ whole genome shotgun (WGS) entry which is preliminary data.</text>
</comment>
<sequence>MPSTAGQRALSTLASKLHPQLPLTPRESRQLLTLLTTSFRTHLDREHPVHVTEKSHNLTRHNVVRHQDYNSSHATSSSALASQHIDAVLSNPLFAMKPSRRGSQSAASEILKDPIGWFLNQVAAGDATLSKASMCLGMLEKRTAEQPPQLHAGKAPGAIIGDWLRSSGLDSSKEFLDMCIAEPQTKRPSDTFFSRLVSLLIAHDKKPLVWKWYTRSWRSGVQPTKVLLFRKQLLKHMVHAEASQDIYRGIVLFRRACEMIGEQSEKSYEQLRPAGQYLVHAIMSRPTNTIGRDLYNSFRQSTRLWINSRWSQAVDSMLWLHHPTTASAAPGLRFIQDPAGAATYANAIPTKRRFIVQLILGIARQLLEEESYRDAQTVMAFAKQHFPDLVLSNLSTEQQPAADRLSRKAERERRREERNLELLDDLILT</sequence>
<gene>
    <name evidence="1" type="ORF">EKO04_004731</name>
</gene>
<dbReference type="OrthoDB" id="5424391at2759"/>
<organism evidence="1 2">
    <name type="scientific">Ascochyta lentis</name>
    <dbReference type="NCBI Taxonomy" id="205686"/>
    <lineage>
        <taxon>Eukaryota</taxon>
        <taxon>Fungi</taxon>
        <taxon>Dikarya</taxon>
        <taxon>Ascomycota</taxon>
        <taxon>Pezizomycotina</taxon>
        <taxon>Dothideomycetes</taxon>
        <taxon>Pleosporomycetidae</taxon>
        <taxon>Pleosporales</taxon>
        <taxon>Pleosporineae</taxon>
        <taxon>Didymellaceae</taxon>
        <taxon>Ascochyta</taxon>
    </lineage>
</organism>
<name>A0A8H7J4Q7_9PLEO</name>
<dbReference type="AlphaFoldDB" id="A0A8H7J4Q7"/>
<dbReference type="EMBL" id="RZGK01000008">
    <property type="protein sequence ID" value="KAF9697096.1"/>
    <property type="molecule type" value="Genomic_DNA"/>
</dbReference>
<reference evidence="1" key="1">
    <citation type="submission" date="2018-12" db="EMBL/GenBank/DDBJ databases">
        <authorList>
            <person name="Syme R.A."/>
            <person name="Farfan-Caceres L."/>
            <person name="Lichtenzveig J."/>
        </authorList>
    </citation>
    <scope>NUCLEOTIDE SEQUENCE</scope>
    <source>
        <strain evidence="1">Al4</strain>
    </source>
</reference>
<proteinExistence type="predicted"/>
<protein>
    <submittedName>
        <fullName evidence="1">Uncharacterized protein</fullName>
    </submittedName>
</protein>